<reference evidence="3" key="1">
    <citation type="submission" date="2024-07" db="EMBL/GenBank/DDBJ databases">
        <title>Identification and characteristics of an arsenic-resistant bacterial isolate, which belongs to a novel species.</title>
        <authorList>
            <person name="Juszczyk A."/>
            <person name="Kowalczyk A."/>
            <person name="Was K."/>
            <person name="Kosowicz W."/>
            <person name="Budzyn A."/>
            <person name="Latowski D."/>
        </authorList>
    </citation>
    <scope>NUCLEOTIDE SEQUENCE</scope>
    <source>
        <strain evidence="3">As8PL</strain>
    </source>
</reference>
<accession>A0AB39BPV2</accession>
<protein>
    <submittedName>
        <fullName evidence="3">Alpha/beta fold hydrolase</fullName>
    </submittedName>
</protein>
<evidence type="ECO:0000256" key="1">
    <source>
        <dbReference type="ARBA" id="ARBA00022801"/>
    </source>
</evidence>
<dbReference type="PANTHER" id="PTHR43798">
    <property type="entry name" value="MONOACYLGLYCEROL LIPASE"/>
    <property type="match status" value="1"/>
</dbReference>
<name>A0AB39BPV2_9BACI</name>
<dbReference type="InterPro" id="IPR000073">
    <property type="entry name" value="AB_hydrolase_1"/>
</dbReference>
<organism evidence="3">
    <name type="scientific">Alkalihalophilus sp. As8PL</name>
    <dbReference type="NCBI Taxonomy" id="3237103"/>
    <lineage>
        <taxon>Bacteria</taxon>
        <taxon>Bacillati</taxon>
        <taxon>Bacillota</taxon>
        <taxon>Bacilli</taxon>
        <taxon>Bacillales</taxon>
        <taxon>Bacillaceae</taxon>
        <taxon>Alkalihalophilus</taxon>
    </lineage>
</organism>
<dbReference type="Gene3D" id="3.40.50.1820">
    <property type="entry name" value="alpha/beta hydrolase"/>
    <property type="match status" value="1"/>
</dbReference>
<dbReference type="SUPFAM" id="SSF53474">
    <property type="entry name" value="alpha/beta-Hydrolases"/>
    <property type="match status" value="1"/>
</dbReference>
<dbReference type="Pfam" id="PF00561">
    <property type="entry name" value="Abhydrolase_1"/>
    <property type="match status" value="1"/>
</dbReference>
<dbReference type="PANTHER" id="PTHR43798:SF31">
    <property type="entry name" value="AB HYDROLASE SUPERFAMILY PROTEIN YCLE"/>
    <property type="match status" value="1"/>
</dbReference>
<keyword evidence="1 3" id="KW-0378">Hydrolase</keyword>
<gene>
    <name evidence="3" type="ORF">AB3N04_12275</name>
</gene>
<sequence length="258" mass="29415">MAYASYKGMNVFYEVRGRGIPLLFIHPPGMSRLTFRYQHSLSDTGQVVVLDLPGNGHSIDGVSRALSVGEQAECVRAVLKKIRAKKAVVIGYSTGGSVAQEFALRYPELTNGIVLIGGFPEVSSFLLDKEFKLGIWAAKKKWMSLIGYAVAKVHFKNKEHEKEMQRAMKEVDPDILSESYRFGHKYQSIERLNQVTMPLLLLYGKFDILTHNYIYDFVKRAHDVEVISIQGVLHQVPTKKYNECNHAIREWLKRRQLV</sequence>
<dbReference type="AlphaFoldDB" id="A0AB39BPV2"/>
<dbReference type="EMBL" id="CP162551">
    <property type="protein sequence ID" value="XDI35491.1"/>
    <property type="molecule type" value="Genomic_DNA"/>
</dbReference>
<dbReference type="RefSeq" id="WP_368503060.1">
    <property type="nucleotide sequence ID" value="NZ_CP162551.1"/>
</dbReference>
<dbReference type="InterPro" id="IPR050266">
    <property type="entry name" value="AB_hydrolase_sf"/>
</dbReference>
<dbReference type="InterPro" id="IPR029058">
    <property type="entry name" value="AB_hydrolase_fold"/>
</dbReference>
<dbReference type="PRINTS" id="PR00111">
    <property type="entry name" value="ABHYDROLASE"/>
</dbReference>
<proteinExistence type="predicted"/>
<feature type="domain" description="AB hydrolase-1" evidence="2">
    <location>
        <begin position="39"/>
        <end position="126"/>
    </location>
</feature>
<dbReference type="GO" id="GO:0016787">
    <property type="term" value="F:hydrolase activity"/>
    <property type="evidence" value="ECO:0007669"/>
    <property type="project" value="UniProtKB-KW"/>
</dbReference>
<evidence type="ECO:0000313" key="3">
    <source>
        <dbReference type="EMBL" id="XDI35491.1"/>
    </source>
</evidence>
<dbReference type="GO" id="GO:0016020">
    <property type="term" value="C:membrane"/>
    <property type="evidence" value="ECO:0007669"/>
    <property type="project" value="TreeGrafter"/>
</dbReference>
<evidence type="ECO:0000259" key="2">
    <source>
        <dbReference type="Pfam" id="PF00561"/>
    </source>
</evidence>